<gene>
    <name evidence="1" type="ORF">ZRA01_31370</name>
</gene>
<organism evidence="1 2">
    <name type="scientific">Zoogloea ramigera</name>
    <dbReference type="NCBI Taxonomy" id="350"/>
    <lineage>
        <taxon>Bacteria</taxon>
        <taxon>Pseudomonadati</taxon>
        <taxon>Pseudomonadota</taxon>
        <taxon>Betaproteobacteria</taxon>
        <taxon>Rhodocyclales</taxon>
        <taxon>Zoogloeaceae</taxon>
        <taxon>Zoogloea</taxon>
    </lineage>
</organism>
<evidence type="ECO:0000313" key="2">
    <source>
        <dbReference type="Proteomes" id="UP000318422"/>
    </source>
</evidence>
<sequence>MSAQETPVPRPFLIALLALGLGLSGCTSLGPQTLDHARLQYNEVIKRTTEEQLLLNIVRLRYTDTPSSLAVSAIAAQFERSQSVGLLPFFTAAGGDLNRSFTAVLPQAQIMGADRPTFSLTPLDDQEFTRKLFTPLPLDGVIYLAKTTWPISKVFRLYLENLNWVPNAETASGPTPRQAPPAADFLRGIAALQSLQDRGALVFGMAEQEETLGGALPAGAVAARDLIEAARSGMEYRHDASGRHWRLLRRSSYPVVRLDPRELDSPDARAFAEVFRLKRGTSEFRLTQEALSPFRAAQPADGLTHLDLETRSLLQALYYVSHGVEVPDAHRARGLVTTTRDATGRDFDWQQVMGELFRVRSQPGTERPTNAHVAVNYKDHWFYVDEADQDSKSTFSLLVELSRLELTGKSGPGPQLTLPIGR</sequence>
<keyword evidence="2" id="KW-1185">Reference proteome</keyword>
<dbReference type="Proteomes" id="UP000318422">
    <property type="component" value="Unassembled WGS sequence"/>
</dbReference>
<dbReference type="AlphaFoldDB" id="A0A4Y4D000"/>
<accession>A0A4Y4D000</accession>
<evidence type="ECO:0000313" key="1">
    <source>
        <dbReference type="EMBL" id="GEC97064.1"/>
    </source>
</evidence>
<comment type="caution">
    <text evidence="1">The sequence shown here is derived from an EMBL/GenBank/DDBJ whole genome shotgun (WGS) entry which is preliminary data.</text>
</comment>
<reference evidence="1 2" key="1">
    <citation type="submission" date="2019-06" db="EMBL/GenBank/DDBJ databases">
        <title>Whole genome shotgun sequence of Zoogloea ramigera NBRC 15342.</title>
        <authorList>
            <person name="Hosoyama A."/>
            <person name="Uohara A."/>
            <person name="Ohji S."/>
            <person name="Ichikawa N."/>
        </authorList>
    </citation>
    <scope>NUCLEOTIDE SEQUENCE [LARGE SCALE GENOMIC DNA]</scope>
    <source>
        <strain evidence="1 2">NBRC 15342</strain>
    </source>
</reference>
<dbReference type="EMBL" id="BJNV01000063">
    <property type="protein sequence ID" value="GEC97064.1"/>
    <property type="molecule type" value="Genomic_DNA"/>
</dbReference>
<protein>
    <submittedName>
        <fullName evidence="1">Uncharacterized protein</fullName>
    </submittedName>
</protein>
<proteinExistence type="predicted"/>
<name>A0A4Y4D000_ZOORA</name>